<evidence type="ECO:0000313" key="4">
    <source>
        <dbReference type="Proteomes" id="UP000199475"/>
    </source>
</evidence>
<keyword evidence="3" id="KW-0808">Transferase</keyword>
<dbReference type="CDD" id="cd16936">
    <property type="entry name" value="HATPase_RsbW-like"/>
    <property type="match status" value="1"/>
</dbReference>
<dbReference type="AlphaFoldDB" id="A0A1G9JY46"/>
<proteinExistence type="predicted"/>
<gene>
    <name evidence="3" type="ORF">SAMN04488242_1534</name>
</gene>
<sequence>MPGDRERTAVVTGECDLAILEEVLDALDRLWDEAPPGADEHRYLFALAVSEILTNVIQHNPGPSFALRVELGMGGDALHATIDDGAPPAEVAIEGAGMPDVDSESGRGLALAEAVLDELRHERTASGNRWTLRRGL</sequence>
<keyword evidence="1" id="KW-0723">Serine/threonine-protein kinase</keyword>
<evidence type="ECO:0000259" key="2">
    <source>
        <dbReference type="Pfam" id="PF13581"/>
    </source>
</evidence>
<accession>A0A1G9JY46</accession>
<dbReference type="Gene3D" id="3.30.565.10">
    <property type="entry name" value="Histidine kinase-like ATPase, C-terminal domain"/>
    <property type="match status" value="1"/>
</dbReference>
<feature type="domain" description="Histidine kinase/HSP90-like ATPase" evidence="2">
    <location>
        <begin position="36"/>
        <end position="132"/>
    </location>
</feature>
<dbReference type="Pfam" id="PF13581">
    <property type="entry name" value="HATPase_c_2"/>
    <property type="match status" value="1"/>
</dbReference>
<dbReference type="SUPFAM" id="SSF55874">
    <property type="entry name" value="ATPase domain of HSP90 chaperone/DNA topoisomerase II/histidine kinase"/>
    <property type="match status" value="1"/>
</dbReference>
<protein>
    <submittedName>
        <fullName evidence="3">Serine/threonine-protein kinase RsbW</fullName>
    </submittedName>
</protein>
<evidence type="ECO:0000256" key="1">
    <source>
        <dbReference type="ARBA" id="ARBA00022527"/>
    </source>
</evidence>
<dbReference type="PANTHER" id="PTHR35526:SF3">
    <property type="entry name" value="ANTI-SIGMA-F FACTOR RSBW"/>
    <property type="match status" value="1"/>
</dbReference>
<dbReference type="InterPro" id="IPR036890">
    <property type="entry name" value="HATPase_C_sf"/>
</dbReference>
<dbReference type="InterPro" id="IPR003594">
    <property type="entry name" value="HATPase_dom"/>
</dbReference>
<evidence type="ECO:0000313" key="3">
    <source>
        <dbReference type="EMBL" id="SDL42469.1"/>
    </source>
</evidence>
<dbReference type="RefSeq" id="WP_093250583.1">
    <property type="nucleotide sequence ID" value="NZ_FNGP01000002.1"/>
</dbReference>
<dbReference type="EMBL" id="FNGP01000002">
    <property type="protein sequence ID" value="SDL42469.1"/>
    <property type="molecule type" value="Genomic_DNA"/>
</dbReference>
<dbReference type="GO" id="GO:0004674">
    <property type="term" value="F:protein serine/threonine kinase activity"/>
    <property type="evidence" value="ECO:0007669"/>
    <property type="project" value="UniProtKB-KW"/>
</dbReference>
<organism evidence="3 4">
    <name type="scientific">Tessaracoccus oleiagri</name>
    <dbReference type="NCBI Taxonomy" id="686624"/>
    <lineage>
        <taxon>Bacteria</taxon>
        <taxon>Bacillati</taxon>
        <taxon>Actinomycetota</taxon>
        <taxon>Actinomycetes</taxon>
        <taxon>Propionibacteriales</taxon>
        <taxon>Propionibacteriaceae</taxon>
        <taxon>Tessaracoccus</taxon>
    </lineage>
</organism>
<keyword evidence="4" id="KW-1185">Reference proteome</keyword>
<dbReference type="PANTHER" id="PTHR35526">
    <property type="entry name" value="ANTI-SIGMA-F FACTOR RSBW-RELATED"/>
    <property type="match status" value="1"/>
</dbReference>
<dbReference type="OrthoDB" id="3785402at2"/>
<dbReference type="Proteomes" id="UP000199475">
    <property type="component" value="Unassembled WGS sequence"/>
</dbReference>
<reference evidence="3 4" key="1">
    <citation type="submission" date="2016-10" db="EMBL/GenBank/DDBJ databases">
        <authorList>
            <person name="de Groot N.N."/>
        </authorList>
    </citation>
    <scope>NUCLEOTIDE SEQUENCE [LARGE SCALE GENOMIC DNA]</scope>
    <source>
        <strain evidence="3 4">CGMCC 1.9159</strain>
    </source>
</reference>
<keyword evidence="3" id="KW-0418">Kinase</keyword>
<dbReference type="STRING" id="686624.SAMN04488242_1534"/>
<dbReference type="InterPro" id="IPR050267">
    <property type="entry name" value="Anti-sigma-factor_SerPK"/>
</dbReference>
<name>A0A1G9JY46_9ACTN</name>